<dbReference type="Pfam" id="PF16983">
    <property type="entry name" value="MFS_MOT1"/>
    <property type="match status" value="2"/>
</dbReference>
<dbReference type="GO" id="GO:0015098">
    <property type="term" value="F:molybdate ion transmembrane transporter activity"/>
    <property type="evidence" value="ECO:0007669"/>
    <property type="project" value="InterPro"/>
</dbReference>
<protein>
    <submittedName>
        <fullName evidence="2">Sulfate permease, SulP family</fullName>
    </submittedName>
</protein>
<name>A0A1M5B8A2_9BACT</name>
<organism evidence="2 3">
    <name type="scientific">Desulfacinum infernum DSM 9756</name>
    <dbReference type="NCBI Taxonomy" id="1121391"/>
    <lineage>
        <taxon>Bacteria</taxon>
        <taxon>Pseudomonadati</taxon>
        <taxon>Thermodesulfobacteriota</taxon>
        <taxon>Syntrophobacteria</taxon>
        <taxon>Syntrophobacterales</taxon>
        <taxon>Syntrophobacteraceae</taxon>
        <taxon>Desulfacinum</taxon>
    </lineage>
</organism>
<dbReference type="PANTHER" id="PTHR31970:SF9">
    <property type="entry name" value="MOLYBDATE TRANSPORTER 2"/>
    <property type="match status" value="1"/>
</dbReference>
<keyword evidence="1" id="KW-0472">Membrane</keyword>
<reference evidence="3" key="1">
    <citation type="submission" date="2016-11" db="EMBL/GenBank/DDBJ databases">
        <authorList>
            <person name="Varghese N."/>
            <person name="Submissions S."/>
        </authorList>
    </citation>
    <scope>NUCLEOTIDE SEQUENCE [LARGE SCALE GENOMIC DNA]</scope>
    <source>
        <strain evidence="3">DSM 9756</strain>
    </source>
</reference>
<dbReference type="RefSeq" id="WP_073038733.1">
    <property type="nucleotide sequence ID" value="NZ_FQVB01000016.1"/>
</dbReference>
<feature type="transmembrane region" description="Helical" evidence="1">
    <location>
        <begin position="264"/>
        <end position="286"/>
    </location>
</feature>
<dbReference type="STRING" id="1121391.SAMN02745206_01887"/>
<feature type="transmembrane region" description="Helical" evidence="1">
    <location>
        <begin position="157"/>
        <end position="175"/>
    </location>
</feature>
<keyword evidence="3" id="KW-1185">Reference proteome</keyword>
<accession>A0A1M5B8A2</accession>
<dbReference type="PANTHER" id="PTHR31970">
    <property type="match status" value="1"/>
</dbReference>
<proteinExistence type="predicted"/>
<feature type="transmembrane region" description="Helical" evidence="1">
    <location>
        <begin position="336"/>
        <end position="357"/>
    </location>
</feature>
<feature type="transmembrane region" description="Helical" evidence="1">
    <location>
        <begin position="38"/>
        <end position="57"/>
    </location>
</feature>
<gene>
    <name evidence="2" type="ORF">SAMN02745206_01887</name>
</gene>
<feature type="transmembrane region" description="Helical" evidence="1">
    <location>
        <begin position="363"/>
        <end position="392"/>
    </location>
</feature>
<evidence type="ECO:0000256" key="1">
    <source>
        <dbReference type="SAM" id="Phobius"/>
    </source>
</evidence>
<dbReference type="EMBL" id="FQVB01000016">
    <property type="protein sequence ID" value="SHF38665.1"/>
    <property type="molecule type" value="Genomic_DNA"/>
</dbReference>
<evidence type="ECO:0000313" key="2">
    <source>
        <dbReference type="EMBL" id="SHF38665.1"/>
    </source>
</evidence>
<feature type="transmembrane region" description="Helical" evidence="1">
    <location>
        <begin position="226"/>
        <end position="252"/>
    </location>
</feature>
<evidence type="ECO:0000313" key="3">
    <source>
        <dbReference type="Proteomes" id="UP000184076"/>
    </source>
</evidence>
<keyword evidence="1" id="KW-0812">Transmembrane</keyword>
<dbReference type="AlphaFoldDB" id="A0A1M5B8A2"/>
<feature type="transmembrane region" description="Helical" evidence="1">
    <location>
        <begin position="182"/>
        <end position="200"/>
    </location>
</feature>
<feature type="transmembrane region" description="Helical" evidence="1">
    <location>
        <begin position="12"/>
        <end position="32"/>
    </location>
</feature>
<keyword evidence="1" id="KW-1133">Transmembrane helix</keyword>
<dbReference type="OrthoDB" id="7361398at2"/>
<feature type="transmembrane region" description="Helical" evidence="1">
    <location>
        <begin position="306"/>
        <end position="324"/>
    </location>
</feature>
<dbReference type="InterPro" id="IPR031563">
    <property type="entry name" value="MOT1/MOT2"/>
</dbReference>
<dbReference type="Proteomes" id="UP000184076">
    <property type="component" value="Unassembled WGS sequence"/>
</dbReference>
<feature type="transmembrane region" description="Helical" evidence="1">
    <location>
        <begin position="69"/>
        <end position="97"/>
    </location>
</feature>
<sequence length="399" mass="42444">MPKRYRFDRMEWAGSLGDLGTLLPLALGMIVVNGLDPAGLFFSVGIFYILSGLYFNLTVPIQPMKVIGAYAIVSALPATQILASGLLIGVFLLVIGVTGAMDVIGRWVPKPVVRGVQMSTGTLLMAQGVRFMLGTSTYQALRNAAEPYLSIQSLGPLPIGIALGVLGTFLTLLLLDNRKLPAGLVVVGGGLLLGVLFGTGDGFRDLSVGFYLPSWMPLGMPSRVDFSLALVMLVLPQIPMTLGNAVIAYVDLSREYFGERSRRVTYRAACVSMGLANLASFFLGGMPICHGAGGLAAHYRFGARTAGSNLIIGSLFVVLALVLGKHVYTASTLIPLAVLGVLLLFAGTQLALTILDMRERKDLFVVLVMLGITLASNLAAGFIVGILVAYLLRWKHLNV</sequence>